<dbReference type="InterPro" id="IPR036529">
    <property type="entry name" value="KIX_dom_sf"/>
</dbReference>
<evidence type="ECO:0000259" key="3">
    <source>
        <dbReference type="Pfam" id="PF16987"/>
    </source>
</evidence>
<dbReference type="Pfam" id="PF16987">
    <property type="entry name" value="KIX_2"/>
    <property type="match status" value="2"/>
</dbReference>
<dbReference type="Gene3D" id="1.10.246.20">
    <property type="entry name" value="Coactivator CBP, KIX domain"/>
    <property type="match status" value="2"/>
</dbReference>
<dbReference type="Proteomes" id="UP000886595">
    <property type="component" value="Unassembled WGS sequence"/>
</dbReference>
<sequence length="353" mass="38956">MEASGGLRGLSFLGGSVCLQHIPVPFSAIYPLMPFLLNEEPAIKSGDWRTQLPQGSRQNIVNKMFEEKIFSSAVHQTDYLRKISMKILTMETKAQNAAGSDSSILADSNNLTLDEIMNHLIKDNAEPSLLNVEPAINSVDWRIQLPPDSRQKNINKLMETLKKHVPYSWQEGIEELGRIAISFEELIFNTALNQVDYFCKISLKMQTMEEDDCFLILLHSRVSHAMKPMPWLNSEFAKLTHVLASEAAQIVVEPILGSIISPCSVVGAIRVKNFNEGADVTEPALLQNVAARPDGIAAITSSVAAPSPEADGVDVIRAHILFPTDGQGTANAFVELYFDGHLMMMSNLNAFTF</sequence>
<dbReference type="OrthoDB" id="1083693at2759"/>
<dbReference type="InterPro" id="IPR036546">
    <property type="entry name" value="MED15_KIX"/>
</dbReference>
<protein>
    <recommendedName>
        <fullName evidence="3">Mediator complex subunit 15 KIX domain-containing protein</fullName>
    </recommendedName>
</protein>
<evidence type="ECO:0000313" key="5">
    <source>
        <dbReference type="Proteomes" id="UP000886595"/>
    </source>
</evidence>
<dbReference type="FunFam" id="1.10.246.20:FF:000003">
    <property type="entry name" value="Mediator of RNA polymerase II transcription subunit 15a"/>
    <property type="match status" value="1"/>
</dbReference>
<comment type="subcellular location">
    <subcellularLocation>
        <location evidence="1">Nucleus</location>
    </subcellularLocation>
</comment>
<proteinExistence type="predicted"/>
<feature type="domain" description="Mediator complex subunit 15 KIX" evidence="3">
    <location>
        <begin position="64"/>
        <end position="100"/>
    </location>
</feature>
<dbReference type="GO" id="GO:0005634">
    <property type="term" value="C:nucleus"/>
    <property type="evidence" value="ECO:0007669"/>
    <property type="project" value="UniProtKB-SubCell"/>
</dbReference>
<feature type="domain" description="Mediator complex subunit 15 KIX" evidence="3">
    <location>
        <begin position="139"/>
        <end position="211"/>
    </location>
</feature>
<dbReference type="GO" id="GO:0003713">
    <property type="term" value="F:transcription coactivator activity"/>
    <property type="evidence" value="ECO:0007669"/>
    <property type="project" value="InterPro"/>
</dbReference>
<evidence type="ECO:0000256" key="2">
    <source>
        <dbReference type="ARBA" id="ARBA00023242"/>
    </source>
</evidence>
<gene>
    <name evidence="4" type="ORF">Bca52824_073907</name>
</gene>
<keyword evidence="2" id="KW-0539">Nucleus</keyword>
<dbReference type="EMBL" id="JAAMPC010000014">
    <property type="protein sequence ID" value="KAG2266828.1"/>
    <property type="molecule type" value="Genomic_DNA"/>
</dbReference>
<evidence type="ECO:0000256" key="1">
    <source>
        <dbReference type="ARBA" id="ARBA00004123"/>
    </source>
</evidence>
<accession>A0A8X7QBG3</accession>
<keyword evidence="5" id="KW-1185">Reference proteome</keyword>
<dbReference type="PANTHER" id="PTHR33137:SF4">
    <property type="entry name" value="MEDIATOR OF RNA POLYMERASE II TRANSCRIPTION SUBUNIT 15A-RELATED"/>
    <property type="match status" value="1"/>
</dbReference>
<reference evidence="4 5" key="1">
    <citation type="submission" date="2020-02" db="EMBL/GenBank/DDBJ databases">
        <authorList>
            <person name="Ma Q."/>
            <person name="Huang Y."/>
            <person name="Song X."/>
            <person name="Pei D."/>
        </authorList>
    </citation>
    <scope>NUCLEOTIDE SEQUENCE [LARGE SCALE GENOMIC DNA]</scope>
    <source>
        <strain evidence="4">Sxm20200214</strain>
        <tissue evidence="4">Leaf</tissue>
    </source>
</reference>
<name>A0A8X7QBG3_BRACI</name>
<dbReference type="PANTHER" id="PTHR33137">
    <property type="entry name" value="MEDIATOR OF RNA POLYMERASE II TRANSCRIPTION SUBUNIT 15A-RELATED"/>
    <property type="match status" value="1"/>
</dbReference>
<organism evidence="4 5">
    <name type="scientific">Brassica carinata</name>
    <name type="common">Ethiopian mustard</name>
    <name type="synonym">Abyssinian cabbage</name>
    <dbReference type="NCBI Taxonomy" id="52824"/>
    <lineage>
        <taxon>Eukaryota</taxon>
        <taxon>Viridiplantae</taxon>
        <taxon>Streptophyta</taxon>
        <taxon>Embryophyta</taxon>
        <taxon>Tracheophyta</taxon>
        <taxon>Spermatophyta</taxon>
        <taxon>Magnoliopsida</taxon>
        <taxon>eudicotyledons</taxon>
        <taxon>Gunneridae</taxon>
        <taxon>Pentapetalae</taxon>
        <taxon>rosids</taxon>
        <taxon>malvids</taxon>
        <taxon>Brassicales</taxon>
        <taxon>Brassicaceae</taxon>
        <taxon>Brassiceae</taxon>
        <taxon>Brassica</taxon>
    </lineage>
</organism>
<dbReference type="InterPro" id="IPR044661">
    <property type="entry name" value="MED15a/b/c-like"/>
</dbReference>
<comment type="caution">
    <text evidence="4">The sequence shown here is derived from an EMBL/GenBank/DDBJ whole genome shotgun (WGS) entry which is preliminary data.</text>
</comment>
<evidence type="ECO:0000313" key="4">
    <source>
        <dbReference type="EMBL" id="KAG2266828.1"/>
    </source>
</evidence>
<dbReference type="AlphaFoldDB" id="A0A8X7QBG3"/>
<dbReference type="GO" id="GO:0031490">
    <property type="term" value="F:chromatin DNA binding"/>
    <property type="evidence" value="ECO:0007669"/>
    <property type="project" value="InterPro"/>
</dbReference>